<accession>A0A2T8F7S4</accession>
<name>A0A2T8F7S4_9ACTN</name>
<dbReference type="Pfam" id="PF14257">
    <property type="entry name" value="DUF4349"/>
    <property type="match status" value="1"/>
</dbReference>
<feature type="transmembrane region" description="Helical" evidence="2">
    <location>
        <begin position="257"/>
        <end position="290"/>
    </location>
</feature>
<evidence type="ECO:0000313" key="6">
    <source>
        <dbReference type="Proteomes" id="UP000246018"/>
    </source>
</evidence>
<dbReference type="OrthoDB" id="186919at2"/>
<keyword evidence="2" id="KW-1133">Transmembrane helix</keyword>
<keyword evidence="6" id="KW-1185">Reference proteome</keyword>
<evidence type="ECO:0000259" key="4">
    <source>
        <dbReference type="Pfam" id="PF14257"/>
    </source>
</evidence>
<feature type="region of interest" description="Disordered" evidence="1">
    <location>
        <begin position="99"/>
        <end position="119"/>
    </location>
</feature>
<feature type="signal peptide" evidence="3">
    <location>
        <begin position="1"/>
        <end position="24"/>
    </location>
</feature>
<dbReference type="RefSeq" id="WP_116573520.1">
    <property type="nucleotide sequence ID" value="NZ_QDGZ01000007.1"/>
</dbReference>
<sequence>MTRRPGKHRLVALALALTTTAALAACTSSGTDGMDVGGTTSEAPAEGAQDLDEGRGFSEASGDAPTSDASRPGAIERSVISTGTVSLRSEDVAQARRDVQRVVDSAGGTVSEENTETDDEGDVAYARLVLRVPSSRFDSVMADLEETAELRASQRTAEDVTTQVIDTRVRVRAQQASLKRIEQILARAETIQQVMAIESQLTRRQSDLDSLKAQEAYLSDQTSLSTITVDISRLDEKEPEEEDGSGFLTGLEAGWKALVAAAVAVTTVAGALLPFVVVALVLGWPLWVVVRRAARRRRPPTEAAA</sequence>
<gene>
    <name evidence="5" type="ORF">DDE18_17455</name>
</gene>
<dbReference type="Proteomes" id="UP000246018">
    <property type="component" value="Unassembled WGS sequence"/>
</dbReference>
<evidence type="ECO:0000313" key="5">
    <source>
        <dbReference type="EMBL" id="PVG81755.1"/>
    </source>
</evidence>
<proteinExistence type="predicted"/>
<keyword evidence="2" id="KW-0812">Transmembrane</keyword>
<protein>
    <recommendedName>
        <fullName evidence="4">DUF4349 domain-containing protein</fullName>
    </recommendedName>
</protein>
<evidence type="ECO:0000256" key="3">
    <source>
        <dbReference type="SAM" id="SignalP"/>
    </source>
</evidence>
<feature type="region of interest" description="Disordered" evidence="1">
    <location>
        <begin position="32"/>
        <end position="82"/>
    </location>
</feature>
<evidence type="ECO:0000256" key="2">
    <source>
        <dbReference type="SAM" id="Phobius"/>
    </source>
</evidence>
<organism evidence="5 6">
    <name type="scientific">Nocardioides gansuensis</name>
    <dbReference type="NCBI Taxonomy" id="2138300"/>
    <lineage>
        <taxon>Bacteria</taxon>
        <taxon>Bacillati</taxon>
        <taxon>Actinomycetota</taxon>
        <taxon>Actinomycetes</taxon>
        <taxon>Propionibacteriales</taxon>
        <taxon>Nocardioidaceae</taxon>
        <taxon>Nocardioides</taxon>
    </lineage>
</organism>
<dbReference type="PROSITE" id="PS51257">
    <property type="entry name" value="PROKAR_LIPOPROTEIN"/>
    <property type="match status" value="1"/>
</dbReference>
<evidence type="ECO:0000256" key="1">
    <source>
        <dbReference type="SAM" id="MobiDB-lite"/>
    </source>
</evidence>
<keyword evidence="2" id="KW-0472">Membrane</keyword>
<keyword evidence="3" id="KW-0732">Signal</keyword>
<feature type="domain" description="DUF4349" evidence="4">
    <location>
        <begin position="77"/>
        <end position="287"/>
    </location>
</feature>
<dbReference type="EMBL" id="QDGZ01000007">
    <property type="protein sequence ID" value="PVG81755.1"/>
    <property type="molecule type" value="Genomic_DNA"/>
</dbReference>
<dbReference type="AlphaFoldDB" id="A0A2T8F7S4"/>
<feature type="chain" id="PRO_5015706628" description="DUF4349 domain-containing protein" evidence="3">
    <location>
        <begin position="25"/>
        <end position="305"/>
    </location>
</feature>
<dbReference type="InterPro" id="IPR025645">
    <property type="entry name" value="DUF4349"/>
</dbReference>
<reference evidence="5 6" key="1">
    <citation type="submission" date="2018-04" db="EMBL/GenBank/DDBJ databases">
        <title>Genome of Nocardioides gansuensis WSJ-1.</title>
        <authorList>
            <person name="Wu S."/>
            <person name="Wang G."/>
        </authorList>
    </citation>
    <scope>NUCLEOTIDE SEQUENCE [LARGE SCALE GENOMIC DNA]</scope>
    <source>
        <strain evidence="5 6">WSJ-1</strain>
    </source>
</reference>
<comment type="caution">
    <text evidence="5">The sequence shown here is derived from an EMBL/GenBank/DDBJ whole genome shotgun (WGS) entry which is preliminary data.</text>
</comment>